<sequence>MKIALDAMGSDNAPAVELEGMQLALEENQNLEIVLVGRDELLPKNFEKFQDRVEIFACPDVVTMHESPSDALRNKRNSSIAKGIELLKDNQVSGFVSAGNTGAVMAFALSILQSIPGVHRPTLATFFPTLRGTALVLDVGANVDAKPNNLLQFAVMGSIVASHILKKANPTVGLLNIGKEPQKGNELTQATFKLLANSGLNFMGNLEANDVFKGSADVIVCDGFVGNVMLKFGEGMVEIISETLKEYLASETKYRMRRWLSKPVLNEFISRMDYEEQGGAMLLGVMGTVVCAHGRSRPKAIKNAINTAIFYSQEGIVSHILEKFSGYNKNNVA</sequence>
<dbReference type="SUPFAM" id="SSF53659">
    <property type="entry name" value="Isocitrate/Isopropylmalate dehydrogenase-like"/>
    <property type="match status" value="1"/>
</dbReference>
<gene>
    <name evidence="10 11" type="primary">plsX</name>
    <name evidence="11" type="ORF">ENW73_06675</name>
</gene>
<reference evidence="11" key="1">
    <citation type="journal article" date="2020" name="mSystems">
        <title>Genome- and Community-Level Interaction Insights into Carbon Utilization and Element Cycling Functions of Hydrothermarchaeota in Hydrothermal Sediment.</title>
        <authorList>
            <person name="Zhou Z."/>
            <person name="Liu Y."/>
            <person name="Xu W."/>
            <person name="Pan J."/>
            <person name="Luo Z.H."/>
            <person name="Li M."/>
        </authorList>
    </citation>
    <scope>NUCLEOTIDE SEQUENCE [LARGE SCALE GENOMIC DNA]</scope>
    <source>
        <strain evidence="11">SpSt-876</strain>
    </source>
</reference>
<comment type="subunit">
    <text evidence="9 10">Homodimer. Probably interacts with PlsY.</text>
</comment>
<evidence type="ECO:0000256" key="6">
    <source>
        <dbReference type="ARBA" id="ARBA00023209"/>
    </source>
</evidence>
<dbReference type="HAMAP" id="MF_00019">
    <property type="entry name" value="PlsX"/>
    <property type="match status" value="1"/>
</dbReference>
<comment type="similarity">
    <text evidence="10">Belongs to the PlsX family.</text>
</comment>
<evidence type="ECO:0000256" key="8">
    <source>
        <dbReference type="ARBA" id="ARBA00024069"/>
    </source>
</evidence>
<keyword evidence="5 10" id="KW-0443">Lipid metabolism</keyword>
<evidence type="ECO:0000256" key="7">
    <source>
        <dbReference type="ARBA" id="ARBA00023264"/>
    </source>
</evidence>
<keyword evidence="4 10" id="KW-0808">Transferase</keyword>
<dbReference type="Gene3D" id="3.40.718.10">
    <property type="entry name" value="Isopropylmalate Dehydrogenase"/>
    <property type="match status" value="1"/>
</dbReference>
<keyword evidence="3 10" id="KW-0444">Lipid biosynthesis</keyword>
<dbReference type="GO" id="GO:0006633">
    <property type="term" value="P:fatty acid biosynthetic process"/>
    <property type="evidence" value="ECO:0007669"/>
    <property type="project" value="UniProtKB-UniRule"/>
</dbReference>
<evidence type="ECO:0000256" key="10">
    <source>
        <dbReference type="HAMAP-Rule" id="MF_00019"/>
    </source>
</evidence>
<evidence type="ECO:0000256" key="9">
    <source>
        <dbReference type="ARBA" id="ARBA00046608"/>
    </source>
</evidence>
<dbReference type="GO" id="GO:0043811">
    <property type="term" value="F:phosphate:acyl-[acyl carrier protein] acyltransferase activity"/>
    <property type="evidence" value="ECO:0007669"/>
    <property type="project" value="UniProtKB-UniRule"/>
</dbReference>
<dbReference type="EC" id="2.3.1.274" evidence="8 10"/>
<dbReference type="Pfam" id="PF02504">
    <property type="entry name" value="FA_synthesis"/>
    <property type="match status" value="1"/>
</dbReference>
<keyword evidence="11" id="KW-0012">Acyltransferase</keyword>
<evidence type="ECO:0000256" key="1">
    <source>
        <dbReference type="ARBA" id="ARBA00001232"/>
    </source>
</evidence>
<comment type="catalytic activity">
    <reaction evidence="1 10">
        <text>a fatty acyl-[ACP] + phosphate = an acyl phosphate + holo-[ACP]</text>
        <dbReference type="Rhea" id="RHEA:42292"/>
        <dbReference type="Rhea" id="RHEA-COMP:9685"/>
        <dbReference type="Rhea" id="RHEA-COMP:14125"/>
        <dbReference type="ChEBI" id="CHEBI:43474"/>
        <dbReference type="ChEBI" id="CHEBI:59918"/>
        <dbReference type="ChEBI" id="CHEBI:64479"/>
        <dbReference type="ChEBI" id="CHEBI:138651"/>
        <dbReference type="EC" id="2.3.1.274"/>
    </reaction>
</comment>
<name>A0A7C6A9N1_UNCW3</name>
<keyword evidence="6 10" id="KW-0594">Phospholipid biosynthesis</keyword>
<dbReference type="InterPro" id="IPR003664">
    <property type="entry name" value="FA_synthesis"/>
</dbReference>
<evidence type="ECO:0000256" key="3">
    <source>
        <dbReference type="ARBA" id="ARBA00022516"/>
    </source>
</evidence>
<dbReference type="GO" id="GO:0005737">
    <property type="term" value="C:cytoplasm"/>
    <property type="evidence" value="ECO:0007669"/>
    <property type="project" value="UniProtKB-SubCell"/>
</dbReference>
<evidence type="ECO:0000256" key="4">
    <source>
        <dbReference type="ARBA" id="ARBA00022679"/>
    </source>
</evidence>
<dbReference type="PIRSF" id="PIRSF002465">
    <property type="entry name" value="Phsphlp_syn_PlsX"/>
    <property type="match status" value="1"/>
</dbReference>
<evidence type="ECO:0000256" key="5">
    <source>
        <dbReference type="ARBA" id="ARBA00023098"/>
    </source>
</evidence>
<proteinExistence type="inferred from homology"/>
<dbReference type="EMBL" id="DTLI01000158">
    <property type="protein sequence ID" value="HHS52532.1"/>
    <property type="molecule type" value="Genomic_DNA"/>
</dbReference>
<comment type="caution">
    <text evidence="11">The sequence shown here is derived from an EMBL/GenBank/DDBJ whole genome shotgun (WGS) entry which is preliminary data.</text>
</comment>
<comment type="subcellular location">
    <subcellularLocation>
        <location evidence="10">Cytoplasm</location>
    </subcellularLocation>
    <text evidence="10">Associated with the membrane possibly through PlsY.</text>
</comment>
<comment type="function">
    <text evidence="10">Catalyzes the reversible formation of acyl-phosphate (acyl-PO(4)) from acyl-[acyl-carrier-protein] (acyl-ACP). This enzyme utilizes acyl-ACP as fatty acyl donor, but not acyl-CoA.</text>
</comment>
<evidence type="ECO:0000313" key="11">
    <source>
        <dbReference type="EMBL" id="HHS52532.1"/>
    </source>
</evidence>
<dbReference type="InterPro" id="IPR012281">
    <property type="entry name" value="Phospholipid_synth_PlsX-like"/>
</dbReference>
<keyword evidence="2 10" id="KW-0963">Cytoplasm</keyword>
<dbReference type="AlphaFoldDB" id="A0A7C6A9N1"/>
<dbReference type="NCBIfam" id="TIGR00182">
    <property type="entry name" value="plsX"/>
    <property type="match status" value="1"/>
</dbReference>
<comment type="pathway">
    <text evidence="10">Lipid metabolism; phospholipid metabolism.</text>
</comment>
<organism evidence="11">
    <name type="scientific">candidate division WOR-3 bacterium</name>
    <dbReference type="NCBI Taxonomy" id="2052148"/>
    <lineage>
        <taxon>Bacteria</taxon>
        <taxon>Bacteria division WOR-3</taxon>
    </lineage>
</organism>
<keyword evidence="7 10" id="KW-1208">Phospholipid metabolism</keyword>
<dbReference type="PANTHER" id="PTHR30100:SF1">
    <property type="entry name" value="PHOSPHATE ACYLTRANSFERASE"/>
    <property type="match status" value="1"/>
</dbReference>
<evidence type="ECO:0000256" key="2">
    <source>
        <dbReference type="ARBA" id="ARBA00022490"/>
    </source>
</evidence>
<accession>A0A7C6A9N1</accession>
<dbReference type="UniPathway" id="UPA00085"/>
<protein>
    <recommendedName>
        <fullName evidence="8 10">Phosphate acyltransferase</fullName>
        <ecNumber evidence="8 10">2.3.1.274</ecNumber>
    </recommendedName>
    <alternativeName>
        <fullName evidence="10">Acyl-ACP phosphotransacylase</fullName>
    </alternativeName>
    <alternativeName>
        <fullName evidence="10">Acyl-[acyl-carrier-protein]--phosphate acyltransferase</fullName>
    </alternativeName>
    <alternativeName>
        <fullName evidence="10">Phosphate-acyl-ACP acyltransferase</fullName>
    </alternativeName>
</protein>
<dbReference type="PANTHER" id="PTHR30100">
    <property type="entry name" value="FATTY ACID/PHOSPHOLIPID SYNTHESIS PROTEIN PLSX"/>
    <property type="match status" value="1"/>
</dbReference>
<dbReference type="GO" id="GO:0008654">
    <property type="term" value="P:phospholipid biosynthetic process"/>
    <property type="evidence" value="ECO:0007669"/>
    <property type="project" value="UniProtKB-KW"/>
</dbReference>